<dbReference type="EMBL" id="BT140717">
    <property type="protein sequence ID" value="AFK40512.1"/>
    <property type="molecule type" value="mRNA"/>
</dbReference>
<organism evidence="1">
    <name type="scientific">Medicago truncatula</name>
    <name type="common">Barrel medic</name>
    <name type="synonym">Medicago tribuloides</name>
    <dbReference type="NCBI Taxonomy" id="3880"/>
    <lineage>
        <taxon>Eukaryota</taxon>
        <taxon>Viridiplantae</taxon>
        <taxon>Streptophyta</taxon>
        <taxon>Embryophyta</taxon>
        <taxon>Tracheophyta</taxon>
        <taxon>Spermatophyta</taxon>
        <taxon>Magnoliopsida</taxon>
        <taxon>eudicotyledons</taxon>
        <taxon>Gunneridae</taxon>
        <taxon>Pentapetalae</taxon>
        <taxon>rosids</taxon>
        <taxon>fabids</taxon>
        <taxon>Fabales</taxon>
        <taxon>Fabaceae</taxon>
        <taxon>Papilionoideae</taxon>
        <taxon>50 kb inversion clade</taxon>
        <taxon>NPAAA clade</taxon>
        <taxon>Hologalegina</taxon>
        <taxon>IRL clade</taxon>
        <taxon>Trifolieae</taxon>
        <taxon>Medicago</taxon>
    </lineage>
</organism>
<reference evidence="1" key="1">
    <citation type="submission" date="2012-05" db="EMBL/GenBank/DDBJ databases">
        <authorList>
            <person name="Krishnakumar V."/>
            <person name="Cheung F."/>
            <person name="Xiao Y."/>
            <person name="Chan A."/>
            <person name="Moskal W.A."/>
            <person name="Town C.D."/>
        </authorList>
    </citation>
    <scope>NUCLEOTIDE SEQUENCE</scope>
</reference>
<sequence length="76" mass="8456">MCHLDQSMVSQYGGSTSFLRYLTGPGDKTTVKRPFSLMYFSERSATYLAKDTARCSLLSTCTSLLLFIDAFTKPPT</sequence>
<evidence type="ECO:0000313" key="1">
    <source>
        <dbReference type="EMBL" id="AFK40512.1"/>
    </source>
</evidence>
<dbReference type="AlphaFoldDB" id="I3SJS0"/>
<proteinExistence type="evidence at transcript level"/>
<protein>
    <submittedName>
        <fullName evidence="1">Uncharacterized protein</fullName>
    </submittedName>
</protein>
<name>I3SJS0_MEDTR</name>
<accession>I3SJS0</accession>